<evidence type="ECO:0000256" key="4">
    <source>
        <dbReference type="ARBA" id="ARBA00022692"/>
    </source>
</evidence>
<dbReference type="Proteomes" id="UP000813215">
    <property type="component" value="Unassembled WGS sequence"/>
</dbReference>
<gene>
    <name evidence="8" type="ORF">KME28_24615</name>
</gene>
<comment type="subcellular location">
    <subcellularLocation>
        <location evidence="1">Cell membrane</location>
        <topology evidence="1">Multi-pass membrane protein</topology>
    </subcellularLocation>
</comment>
<evidence type="ECO:0000256" key="2">
    <source>
        <dbReference type="ARBA" id="ARBA00006679"/>
    </source>
</evidence>
<dbReference type="PANTHER" id="PTHR33452:SF1">
    <property type="entry name" value="INNER MEMBRANE PROTEIN YPHA-RELATED"/>
    <property type="match status" value="1"/>
</dbReference>
<feature type="transmembrane region" description="Helical" evidence="7">
    <location>
        <begin position="171"/>
        <end position="191"/>
    </location>
</feature>
<dbReference type="EMBL" id="JAHHHW010000143">
    <property type="protein sequence ID" value="MBW4434807.1"/>
    <property type="molecule type" value="Genomic_DNA"/>
</dbReference>
<evidence type="ECO:0000256" key="6">
    <source>
        <dbReference type="ARBA" id="ARBA00023136"/>
    </source>
</evidence>
<keyword evidence="5 7" id="KW-1133">Transmembrane helix</keyword>
<dbReference type="InterPro" id="IPR032808">
    <property type="entry name" value="DoxX"/>
</dbReference>
<dbReference type="AlphaFoldDB" id="A0A9E3HCM8"/>
<feature type="transmembrane region" description="Helical" evidence="7">
    <location>
        <begin position="95"/>
        <end position="113"/>
    </location>
</feature>
<comment type="caution">
    <text evidence="8">The sequence shown here is derived from an EMBL/GenBank/DDBJ whole genome shotgun (WGS) entry which is preliminary data.</text>
</comment>
<reference evidence="8" key="2">
    <citation type="journal article" date="2022" name="Microbiol. Resour. Announc.">
        <title>Metagenome Sequencing to Explore Phylogenomics of Terrestrial Cyanobacteria.</title>
        <authorList>
            <person name="Ward R.D."/>
            <person name="Stajich J.E."/>
            <person name="Johansen J.R."/>
            <person name="Huntemann M."/>
            <person name="Clum A."/>
            <person name="Foster B."/>
            <person name="Foster B."/>
            <person name="Roux S."/>
            <person name="Palaniappan K."/>
            <person name="Varghese N."/>
            <person name="Mukherjee S."/>
            <person name="Reddy T.B.K."/>
            <person name="Daum C."/>
            <person name="Copeland A."/>
            <person name="Chen I.A."/>
            <person name="Ivanova N.N."/>
            <person name="Kyrpides N.C."/>
            <person name="Shapiro N."/>
            <person name="Eloe-Fadrosh E.A."/>
            <person name="Pietrasiak N."/>
        </authorList>
    </citation>
    <scope>NUCLEOTIDE SEQUENCE</scope>
    <source>
        <strain evidence="8">HA4357-MV3</strain>
    </source>
</reference>
<keyword evidence="3" id="KW-1003">Cell membrane</keyword>
<proteinExistence type="inferred from homology"/>
<evidence type="ECO:0000256" key="5">
    <source>
        <dbReference type="ARBA" id="ARBA00022989"/>
    </source>
</evidence>
<comment type="similarity">
    <text evidence="2">Belongs to the DoxX family.</text>
</comment>
<keyword evidence="6 7" id="KW-0472">Membrane</keyword>
<dbReference type="PANTHER" id="PTHR33452">
    <property type="entry name" value="OXIDOREDUCTASE CATD-RELATED"/>
    <property type="match status" value="1"/>
</dbReference>
<protein>
    <submittedName>
        <fullName evidence="8">DoxX family protein</fullName>
    </submittedName>
</protein>
<dbReference type="GO" id="GO:0005886">
    <property type="term" value="C:plasma membrane"/>
    <property type="evidence" value="ECO:0007669"/>
    <property type="project" value="UniProtKB-SubCell"/>
</dbReference>
<dbReference type="InterPro" id="IPR051907">
    <property type="entry name" value="DoxX-like_oxidoreductase"/>
</dbReference>
<accession>A0A9E3HCM8</accession>
<reference evidence="8" key="1">
    <citation type="submission" date="2021-05" db="EMBL/GenBank/DDBJ databases">
        <authorList>
            <person name="Pietrasiak N."/>
            <person name="Ward R."/>
            <person name="Stajich J.E."/>
            <person name="Kurbessoian T."/>
        </authorList>
    </citation>
    <scope>NUCLEOTIDE SEQUENCE</scope>
    <source>
        <strain evidence="8">HA4357-MV3</strain>
    </source>
</reference>
<feature type="transmembrane region" description="Helical" evidence="7">
    <location>
        <begin position="17"/>
        <end position="36"/>
    </location>
</feature>
<dbReference type="Pfam" id="PF07681">
    <property type="entry name" value="DoxX"/>
    <property type="match status" value="1"/>
</dbReference>
<organism evidence="8 9">
    <name type="scientific">Pelatocladus maniniholoensis HA4357-MV3</name>
    <dbReference type="NCBI Taxonomy" id="1117104"/>
    <lineage>
        <taxon>Bacteria</taxon>
        <taxon>Bacillati</taxon>
        <taxon>Cyanobacteriota</taxon>
        <taxon>Cyanophyceae</taxon>
        <taxon>Nostocales</taxon>
        <taxon>Nostocaceae</taxon>
        <taxon>Pelatocladus</taxon>
    </lineage>
</organism>
<evidence type="ECO:0000256" key="3">
    <source>
        <dbReference type="ARBA" id="ARBA00022475"/>
    </source>
</evidence>
<name>A0A9E3HCM8_9NOST</name>
<keyword evidence="4 7" id="KW-0812">Transmembrane</keyword>
<feature type="transmembrane region" description="Helical" evidence="7">
    <location>
        <begin position="56"/>
        <end position="75"/>
    </location>
</feature>
<evidence type="ECO:0000256" key="7">
    <source>
        <dbReference type="SAM" id="Phobius"/>
    </source>
</evidence>
<evidence type="ECO:0000256" key="1">
    <source>
        <dbReference type="ARBA" id="ARBA00004651"/>
    </source>
</evidence>
<sequence>MIYKFVLGVAMSNDKPLLVYAVWTLPKVITSVLASVNYPFLGPYLLSSLSHAYPGGLPGLALLLLRVSVGGLFLIHGYPKVLHLRRWAESIKTPVFLCFISAWTMLGGGFFLILGFLTLLATLPILASMLFAILLHLIEGKPFVAIDPYLIPNDQYKGPLGKGEPPSWEKAFMYCVMLIAIAVLGPGAYSLDAVIFGR</sequence>
<evidence type="ECO:0000313" key="8">
    <source>
        <dbReference type="EMBL" id="MBW4434807.1"/>
    </source>
</evidence>
<evidence type="ECO:0000313" key="9">
    <source>
        <dbReference type="Proteomes" id="UP000813215"/>
    </source>
</evidence>